<organism evidence="8 9">
    <name type="scientific">Thecamonas trahens ATCC 50062</name>
    <dbReference type="NCBI Taxonomy" id="461836"/>
    <lineage>
        <taxon>Eukaryota</taxon>
        <taxon>Apusozoa</taxon>
        <taxon>Apusomonadida</taxon>
        <taxon>Apusomonadidae</taxon>
        <taxon>Thecamonas</taxon>
    </lineage>
</organism>
<evidence type="ECO:0000256" key="2">
    <source>
        <dbReference type="ARBA" id="ARBA00022603"/>
    </source>
</evidence>
<evidence type="ECO:0000313" key="8">
    <source>
        <dbReference type="EMBL" id="KNC49976.1"/>
    </source>
</evidence>
<dbReference type="Proteomes" id="UP000054408">
    <property type="component" value="Unassembled WGS sequence"/>
</dbReference>
<keyword evidence="3" id="KW-0808">Transferase</keyword>
<dbReference type="PANTHER" id="PTHR12829:SF7">
    <property type="entry name" value="N6-ADENOSINE-METHYLTRANSFERASE CATALYTIC SUBUNIT"/>
    <property type="match status" value="1"/>
</dbReference>
<evidence type="ECO:0000256" key="4">
    <source>
        <dbReference type="ARBA" id="ARBA00022691"/>
    </source>
</evidence>
<dbReference type="InterPro" id="IPR002052">
    <property type="entry name" value="DNA_methylase_N6_adenine_CS"/>
</dbReference>
<dbReference type="PANTHER" id="PTHR12829">
    <property type="entry name" value="N6-ADENOSINE-METHYLTRANSFERASE"/>
    <property type="match status" value="1"/>
</dbReference>
<keyword evidence="4" id="KW-0949">S-adenosyl-L-methionine</keyword>
<evidence type="ECO:0000313" key="9">
    <source>
        <dbReference type="Proteomes" id="UP000054408"/>
    </source>
</evidence>
<name>A0A0L0DCY6_THETB</name>
<dbReference type="GeneID" id="25565068"/>
<comment type="similarity">
    <text evidence="6">Belongs to the MT-A70-like family.</text>
</comment>
<evidence type="ECO:0000256" key="5">
    <source>
        <dbReference type="ARBA" id="ARBA00048957"/>
    </source>
</evidence>
<dbReference type="GO" id="GO:0036396">
    <property type="term" value="C:RNA N6-methyladenosine methyltransferase complex"/>
    <property type="evidence" value="ECO:0007669"/>
    <property type="project" value="TreeGrafter"/>
</dbReference>
<dbReference type="STRING" id="461836.A0A0L0DCY6"/>
<dbReference type="EMBL" id="GL349459">
    <property type="protein sequence ID" value="KNC49976.1"/>
    <property type="molecule type" value="Genomic_DNA"/>
</dbReference>
<keyword evidence="2" id="KW-0489">Methyltransferase</keyword>
<dbReference type="PROSITE" id="PS51143">
    <property type="entry name" value="MT_A70"/>
    <property type="match status" value="1"/>
</dbReference>
<dbReference type="OrthoDB" id="10262526at2759"/>
<keyword evidence="9" id="KW-1185">Reference proteome</keyword>
<evidence type="ECO:0000256" key="6">
    <source>
        <dbReference type="PROSITE-ProRule" id="PRU00489"/>
    </source>
</evidence>
<dbReference type="AlphaFoldDB" id="A0A0L0DCY6"/>
<dbReference type="PROSITE" id="PS00092">
    <property type="entry name" value="N6_MTASE"/>
    <property type="match status" value="1"/>
</dbReference>
<evidence type="ECO:0000256" key="1">
    <source>
        <dbReference type="ARBA" id="ARBA00012160"/>
    </source>
</evidence>
<feature type="coiled-coil region" evidence="7">
    <location>
        <begin position="54"/>
        <end position="81"/>
    </location>
</feature>
<gene>
    <name evidence="8" type="ORF">AMSG_05730</name>
</gene>
<proteinExistence type="inferred from homology"/>
<dbReference type="Pfam" id="PF05063">
    <property type="entry name" value="MT-A70"/>
    <property type="match status" value="1"/>
</dbReference>
<dbReference type="eggNOG" id="KOG2098">
    <property type="taxonomic scope" value="Eukaryota"/>
</dbReference>
<sequence length="303" mass="34268">MTSRGEGEDGAGPNLEAGTVETMTTGQTMTTDMVTAGPEASMLVADEELKSLDVDTLARLLAQEEKEVEAIEGDIKRLNAQKRIPLATGKNKVEFLKSSFDEIDWESFEAPEHCVPIRADVRLFDWAALGAQVQFDVIVMDPPWQLATSAPTRGVALGYSQLRDEDIMRIPVPKLQENGLLFIWVINARYSFAFQLFKEWGYEYVDDVVWVKRTVNRRMAKGHGYYLQHAKETCLVGRKGADPPTLQSGVVSDVIWSERRGQSQKPEEMYEMVEKLVPNGRYLEIFGRKNNLRDYWVTVGNEI</sequence>
<evidence type="ECO:0000256" key="7">
    <source>
        <dbReference type="SAM" id="Coils"/>
    </source>
</evidence>
<dbReference type="SUPFAM" id="SSF53335">
    <property type="entry name" value="S-adenosyl-L-methionine-dependent methyltransferases"/>
    <property type="match status" value="1"/>
</dbReference>
<dbReference type="InterPro" id="IPR007757">
    <property type="entry name" value="MT-A70-like"/>
</dbReference>
<dbReference type="RefSeq" id="XP_013757146.1">
    <property type="nucleotide sequence ID" value="XM_013901692.1"/>
</dbReference>
<dbReference type="EC" id="2.1.1.348" evidence="1"/>
<dbReference type="GO" id="GO:0032259">
    <property type="term" value="P:methylation"/>
    <property type="evidence" value="ECO:0007669"/>
    <property type="project" value="UniProtKB-KW"/>
</dbReference>
<dbReference type="OMA" id="EAPEWCV"/>
<evidence type="ECO:0000256" key="3">
    <source>
        <dbReference type="ARBA" id="ARBA00022679"/>
    </source>
</evidence>
<protein>
    <recommendedName>
        <fullName evidence="1">mRNA m(6)A methyltransferase</fullName>
        <ecNumber evidence="1">2.1.1.348</ecNumber>
    </recommendedName>
</protein>
<keyword evidence="7" id="KW-0175">Coiled coil</keyword>
<comment type="catalytic activity">
    <reaction evidence="5">
        <text>an adenosine in mRNA + S-adenosyl-L-methionine = an N(6)-methyladenosine in mRNA + S-adenosyl-L-homocysteine + H(+)</text>
        <dbReference type="Rhea" id="RHEA:55584"/>
        <dbReference type="Rhea" id="RHEA-COMP:12414"/>
        <dbReference type="Rhea" id="RHEA-COMP:12417"/>
        <dbReference type="ChEBI" id="CHEBI:15378"/>
        <dbReference type="ChEBI" id="CHEBI:57856"/>
        <dbReference type="ChEBI" id="CHEBI:59789"/>
        <dbReference type="ChEBI" id="CHEBI:74411"/>
        <dbReference type="ChEBI" id="CHEBI:74449"/>
        <dbReference type="EC" id="2.1.1.348"/>
    </reaction>
</comment>
<dbReference type="GO" id="GO:0001734">
    <property type="term" value="F:mRNA m(6)A methyltransferase activity"/>
    <property type="evidence" value="ECO:0007669"/>
    <property type="project" value="UniProtKB-EC"/>
</dbReference>
<dbReference type="InterPro" id="IPR029063">
    <property type="entry name" value="SAM-dependent_MTases_sf"/>
</dbReference>
<accession>A0A0L0DCY6</accession>
<dbReference type="Gene3D" id="3.40.50.150">
    <property type="entry name" value="Vaccinia Virus protein VP39"/>
    <property type="match status" value="1"/>
</dbReference>
<dbReference type="GO" id="GO:0005634">
    <property type="term" value="C:nucleus"/>
    <property type="evidence" value="ECO:0007669"/>
    <property type="project" value="TreeGrafter"/>
</dbReference>
<dbReference type="GO" id="GO:0003676">
    <property type="term" value="F:nucleic acid binding"/>
    <property type="evidence" value="ECO:0007669"/>
    <property type="project" value="InterPro"/>
</dbReference>
<reference evidence="8 9" key="1">
    <citation type="submission" date="2010-05" db="EMBL/GenBank/DDBJ databases">
        <title>The Genome Sequence of Thecamonas trahens ATCC 50062.</title>
        <authorList>
            <consortium name="The Broad Institute Genome Sequencing Platform"/>
            <person name="Russ C."/>
            <person name="Cuomo C."/>
            <person name="Shea T."/>
            <person name="Young S.K."/>
            <person name="Zeng Q."/>
            <person name="Koehrsen M."/>
            <person name="Haas B."/>
            <person name="Borodovsky M."/>
            <person name="Guigo R."/>
            <person name="Alvarado L."/>
            <person name="Berlin A."/>
            <person name="Bochicchio J."/>
            <person name="Borenstein D."/>
            <person name="Chapman S."/>
            <person name="Chen Z."/>
            <person name="Freedman E."/>
            <person name="Gellesch M."/>
            <person name="Goldberg J."/>
            <person name="Griggs A."/>
            <person name="Gujja S."/>
            <person name="Heilman E."/>
            <person name="Heiman D."/>
            <person name="Hepburn T."/>
            <person name="Howarth C."/>
            <person name="Jen D."/>
            <person name="Larson L."/>
            <person name="Mehta T."/>
            <person name="Park D."/>
            <person name="Pearson M."/>
            <person name="Roberts A."/>
            <person name="Saif S."/>
            <person name="Shenoy N."/>
            <person name="Sisk P."/>
            <person name="Stolte C."/>
            <person name="Sykes S."/>
            <person name="Thomson T."/>
            <person name="Walk T."/>
            <person name="White J."/>
            <person name="Yandava C."/>
            <person name="Burger G."/>
            <person name="Gray M.W."/>
            <person name="Holland P.W.H."/>
            <person name="King N."/>
            <person name="Lang F.B.F."/>
            <person name="Roger A.J."/>
            <person name="Ruiz-Trillo I."/>
            <person name="Lander E."/>
            <person name="Nusbaum C."/>
        </authorList>
    </citation>
    <scope>NUCLEOTIDE SEQUENCE [LARGE SCALE GENOMIC DNA]</scope>
    <source>
        <strain evidence="8 9">ATCC 50062</strain>
    </source>
</reference>